<keyword evidence="2" id="KW-0472">Membrane</keyword>
<feature type="region of interest" description="Disordered" evidence="1">
    <location>
        <begin position="163"/>
        <end position="183"/>
    </location>
</feature>
<dbReference type="OMA" id="FNRRWKA"/>
<dbReference type="Pfam" id="PF05212">
    <property type="entry name" value="DUF707"/>
    <property type="match status" value="1"/>
</dbReference>
<name>K3XGZ9_SETIT</name>
<evidence type="ECO:0000256" key="2">
    <source>
        <dbReference type="SAM" id="Phobius"/>
    </source>
</evidence>
<feature type="transmembrane region" description="Helical" evidence="2">
    <location>
        <begin position="118"/>
        <end position="135"/>
    </location>
</feature>
<sequence length="495" mass="55852">MWPGAIHLTSTSGIPAYFAIIPLAFAKFVGVLKYPSITLTVPRIPNSSSSSSSSFPIPASVSPSRKFRLRRRSGLLTPARKWSSSSAAASRRIHDPSAMGPISNDTSHKRFFSIAPRAALIFFVLIFVAGAIFTLDHKENLSILQLQRKEVFATEEIRPPATSELHAEPTEEPNICENQCRPSGSEALPRGIVQDMSNFEMESLGGNPDRRKDRRLSKSLLAIPVGIKQKSVVDKLVSKFPAANFIVMLFHYDGMVDGWRDLKWSDRAIHVAVRDQTKWWFAKRFLHPDLVAEYEYIFLWDEDIEVDSFDPLKYLSIVRREGLEISQPALDRRSLIHHRLTARARKGDVHRRFYKTNGHGRCYGNSTGPPCTGWVEMMVPVFSRAAWRCAWQMIQNDLIYAWGMDYKLGYCAQGDRWRNVGVVDSQYVLHRGIPTLGDGGKATVTASTSTSSATDRLAVRQRSYTELQVFNRRWKEAVAEDGCWTDPYPNPATKG</sequence>
<accession>K3XGZ9</accession>
<reference evidence="3" key="2">
    <citation type="submission" date="2018-08" db="UniProtKB">
        <authorList>
            <consortium name="EnsemblPlants"/>
        </authorList>
    </citation>
    <scope>IDENTIFICATION</scope>
    <source>
        <strain evidence="3">Yugu1</strain>
    </source>
</reference>
<evidence type="ECO:0000256" key="1">
    <source>
        <dbReference type="SAM" id="MobiDB-lite"/>
    </source>
</evidence>
<dbReference type="InterPro" id="IPR007877">
    <property type="entry name" value="DUF707"/>
</dbReference>
<reference evidence="4" key="1">
    <citation type="journal article" date="2012" name="Nat. Biotechnol.">
        <title>Reference genome sequence of the model plant Setaria.</title>
        <authorList>
            <person name="Bennetzen J.L."/>
            <person name="Schmutz J."/>
            <person name="Wang H."/>
            <person name="Percifield R."/>
            <person name="Hawkins J."/>
            <person name="Pontaroli A.C."/>
            <person name="Estep M."/>
            <person name="Feng L."/>
            <person name="Vaughn J.N."/>
            <person name="Grimwood J."/>
            <person name="Jenkins J."/>
            <person name="Barry K."/>
            <person name="Lindquist E."/>
            <person name="Hellsten U."/>
            <person name="Deshpande S."/>
            <person name="Wang X."/>
            <person name="Wu X."/>
            <person name="Mitros T."/>
            <person name="Triplett J."/>
            <person name="Yang X."/>
            <person name="Ye C.Y."/>
            <person name="Mauro-Herrera M."/>
            <person name="Wang L."/>
            <person name="Li P."/>
            <person name="Sharma M."/>
            <person name="Sharma R."/>
            <person name="Ronald P.C."/>
            <person name="Panaud O."/>
            <person name="Kellogg E.A."/>
            <person name="Brutnell T.P."/>
            <person name="Doust A.N."/>
            <person name="Tuskan G.A."/>
            <person name="Rokhsar D."/>
            <person name="Devos K.M."/>
        </authorList>
    </citation>
    <scope>NUCLEOTIDE SEQUENCE [LARGE SCALE GENOMIC DNA]</scope>
    <source>
        <strain evidence="4">cv. Yugu1</strain>
    </source>
</reference>
<gene>
    <name evidence="3" type="primary">LOC101761255</name>
</gene>
<dbReference type="EMBL" id="AGNK02003435">
    <property type="status" value="NOT_ANNOTATED_CDS"/>
    <property type="molecule type" value="Genomic_DNA"/>
</dbReference>
<proteinExistence type="predicted"/>
<feature type="transmembrane region" description="Helical" evidence="2">
    <location>
        <begin position="14"/>
        <end position="34"/>
    </location>
</feature>
<organism evidence="3 4">
    <name type="scientific">Setaria italica</name>
    <name type="common">Foxtail millet</name>
    <name type="synonym">Panicum italicum</name>
    <dbReference type="NCBI Taxonomy" id="4555"/>
    <lineage>
        <taxon>Eukaryota</taxon>
        <taxon>Viridiplantae</taxon>
        <taxon>Streptophyta</taxon>
        <taxon>Embryophyta</taxon>
        <taxon>Tracheophyta</taxon>
        <taxon>Spermatophyta</taxon>
        <taxon>Magnoliopsida</taxon>
        <taxon>Liliopsida</taxon>
        <taxon>Poales</taxon>
        <taxon>Poaceae</taxon>
        <taxon>PACMAD clade</taxon>
        <taxon>Panicoideae</taxon>
        <taxon>Panicodae</taxon>
        <taxon>Paniceae</taxon>
        <taxon>Cenchrinae</taxon>
        <taxon>Setaria</taxon>
    </lineage>
</organism>
<keyword evidence="2" id="KW-1133">Transmembrane helix</keyword>
<dbReference type="eggNOG" id="ENOG502QQAA">
    <property type="taxonomic scope" value="Eukaryota"/>
</dbReference>
<dbReference type="PANTHER" id="PTHR31210">
    <property type="entry name" value="OS06G0731900 PROTEIN"/>
    <property type="match status" value="1"/>
</dbReference>
<dbReference type="STRING" id="4555.K3XGZ9"/>
<protein>
    <submittedName>
        <fullName evidence="3">Uncharacterized protein</fullName>
    </submittedName>
</protein>
<dbReference type="InParanoid" id="K3XGZ9"/>
<evidence type="ECO:0000313" key="4">
    <source>
        <dbReference type="Proteomes" id="UP000004995"/>
    </source>
</evidence>
<keyword evidence="4" id="KW-1185">Reference proteome</keyword>
<dbReference type="FunCoup" id="K3XGZ9">
    <property type="interactions" value="538"/>
</dbReference>
<dbReference type="Proteomes" id="UP000004995">
    <property type="component" value="Unassembled WGS sequence"/>
</dbReference>
<dbReference type="EnsemblPlants" id="KQL08333">
    <property type="protein sequence ID" value="KQL08333"/>
    <property type="gene ID" value="SETIT_001170mg"/>
</dbReference>
<dbReference type="PANTHER" id="PTHR31210:SF11">
    <property type="entry name" value="KETOGLUTARATE REDUCTASE TRANS-SPLICING-LIKE PROTEIN, PUTATIVE (DUF707)-RELATED"/>
    <property type="match status" value="1"/>
</dbReference>
<dbReference type="Gramene" id="KQL08333">
    <property type="protein sequence ID" value="KQL08333"/>
    <property type="gene ID" value="SETIT_001170mg"/>
</dbReference>
<keyword evidence="2" id="KW-0812">Transmembrane</keyword>
<dbReference type="AlphaFoldDB" id="K3XGZ9"/>
<evidence type="ECO:0000313" key="3">
    <source>
        <dbReference type="EnsemblPlants" id="KQL08333"/>
    </source>
</evidence>